<dbReference type="GO" id="GO:0003677">
    <property type="term" value="F:DNA binding"/>
    <property type="evidence" value="ECO:0007669"/>
    <property type="project" value="TreeGrafter"/>
</dbReference>
<evidence type="ECO:0000256" key="5">
    <source>
        <dbReference type="PIRSR" id="PIRSR602081-2"/>
    </source>
</evidence>
<feature type="site" description="Electron transfer via tryptophanyl radical" evidence="5">
    <location>
        <position position="388"/>
    </location>
</feature>
<dbReference type="Pfam" id="PF03441">
    <property type="entry name" value="FAD_binding_7"/>
    <property type="match status" value="1"/>
</dbReference>
<dbReference type="GO" id="GO:0003904">
    <property type="term" value="F:deoxyribodipyrimidine photo-lyase activity"/>
    <property type="evidence" value="ECO:0007669"/>
    <property type="project" value="TreeGrafter"/>
</dbReference>
<feature type="binding site" evidence="4">
    <location>
        <begin position="278"/>
        <end position="285"/>
    </location>
    <ligand>
        <name>FAD</name>
        <dbReference type="ChEBI" id="CHEBI:57692"/>
    </ligand>
</feature>
<dbReference type="PRINTS" id="PR00147">
    <property type="entry name" value="DNAPHOTLYASE"/>
</dbReference>
<dbReference type="SUPFAM" id="SSF48173">
    <property type="entry name" value="Cryptochrome/photolyase FAD-binding domain"/>
    <property type="match status" value="1"/>
</dbReference>
<evidence type="ECO:0000313" key="8">
    <source>
        <dbReference type="EMBL" id="QJE01543.1"/>
    </source>
</evidence>
<feature type="binding site" evidence="4">
    <location>
        <position position="228"/>
    </location>
    <ligand>
        <name>FAD</name>
        <dbReference type="ChEBI" id="CHEBI:57692"/>
    </ligand>
</feature>
<dbReference type="Gene3D" id="1.10.579.10">
    <property type="entry name" value="DNA Cyclobutane Dipyrimidine Photolyase, subunit A, domain 3"/>
    <property type="match status" value="1"/>
</dbReference>
<dbReference type="RefSeq" id="WP_170203573.1">
    <property type="nucleotide sequence ID" value="NZ_CP051685.1"/>
</dbReference>
<dbReference type="Gene3D" id="3.40.50.620">
    <property type="entry name" value="HUPs"/>
    <property type="match status" value="1"/>
</dbReference>
<dbReference type="InterPro" id="IPR006050">
    <property type="entry name" value="DNA_photolyase_N"/>
</dbReference>
<dbReference type="AlphaFoldDB" id="A0A7Z2ZTF7"/>
<feature type="binding site" evidence="4">
    <location>
        <begin position="378"/>
        <end position="380"/>
    </location>
    <ligand>
        <name>FAD</name>
        <dbReference type="ChEBI" id="CHEBI:57692"/>
    </ligand>
</feature>
<evidence type="ECO:0000256" key="2">
    <source>
        <dbReference type="ARBA" id="ARBA00022630"/>
    </source>
</evidence>
<protein>
    <submittedName>
        <fullName evidence="8">Deoxyribodipyrimidine photo-lyase</fullName>
    </submittedName>
</protein>
<dbReference type="Gene3D" id="1.25.40.80">
    <property type="match status" value="1"/>
</dbReference>
<evidence type="ECO:0000259" key="7">
    <source>
        <dbReference type="PROSITE" id="PS51645"/>
    </source>
</evidence>
<evidence type="ECO:0000256" key="4">
    <source>
        <dbReference type="PIRSR" id="PIRSR602081-1"/>
    </source>
</evidence>
<dbReference type="PANTHER" id="PTHR11455:SF9">
    <property type="entry name" value="CRYPTOCHROME CIRCADIAN CLOCK 5 ISOFORM X1"/>
    <property type="match status" value="1"/>
</dbReference>
<comment type="cofactor">
    <cofactor evidence="1">
        <name>(6R)-5,10-methylene-5,6,7,8-tetrahydrofolate</name>
        <dbReference type="ChEBI" id="CHEBI:15636"/>
    </cofactor>
</comment>
<dbReference type="InterPro" id="IPR005101">
    <property type="entry name" value="Cryptochr/Photolyase_FAD-bd"/>
</dbReference>
<comment type="similarity">
    <text evidence="6">Belongs to the DNA photolyase family.</text>
</comment>
<dbReference type="GO" id="GO:0071949">
    <property type="term" value="F:FAD binding"/>
    <property type="evidence" value="ECO:0007669"/>
    <property type="project" value="TreeGrafter"/>
</dbReference>
<keyword evidence="8" id="KW-0456">Lyase</keyword>
<evidence type="ECO:0000256" key="3">
    <source>
        <dbReference type="ARBA" id="ARBA00022827"/>
    </source>
</evidence>
<sequence>MTERRSIFWMRRDLRAHDNVALHAALSASDRVVCVFVYDRTILDALPRHDRRVAFIHASVAEAGADIAKLGGKLLALEGDPAELIPALARRHDAGRVFANDDYEPSARRRDAAIAEALARDGRELVLSKDQVLLHKEEVLSKAGTPYTRFTPYYNAWLQRLGQDRNILSDYDPAPLKARFDASVQGPSNISLDKLGFDEIDLEALSLYPGASGARRVFDEFTGKVDDYMARRNTLAVAGTSGLDIHLRFGTMSIRAIFRELGKRKDTHNASVGGWIREVCWREYFSQLLYHVPRVADGPYLEKYAQLDWVKGKLGEQRLAAWKNAATGYPIVDAAMTQLNTTGAMHNRARLVAGSFLVKTLGVDWREGEAYFALQLNDYDQASNNGNWQWVASTGADAQPPYRIFNPASQSQTYDPDAAYIKHWLPALAPIEARHLHEPWKRKAPIPDYPAPIVDLASSVEECKRRYGAVARAPAA</sequence>
<dbReference type="KEGG" id="mfy:HH212_17155"/>
<name>A0A7Z2ZTF7_9BURK</name>
<reference evidence="8 9" key="1">
    <citation type="submission" date="2020-04" db="EMBL/GenBank/DDBJ databases">
        <title>Genome sequencing of novel species.</title>
        <authorList>
            <person name="Heo J."/>
            <person name="Kim S.-J."/>
            <person name="Kim J.-S."/>
            <person name="Hong S.-B."/>
            <person name="Kwon S.-W."/>
        </authorList>
    </citation>
    <scope>NUCLEOTIDE SEQUENCE [LARGE SCALE GENOMIC DNA]</scope>
    <source>
        <strain evidence="8 9">GN2-R2</strain>
    </source>
</reference>
<comment type="cofactor">
    <cofactor evidence="4">
        <name>FAD</name>
        <dbReference type="ChEBI" id="CHEBI:57692"/>
    </cofactor>
    <text evidence="4">Binds 1 FAD per subunit.</text>
</comment>
<dbReference type="InterPro" id="IPR036155">
    <property type="entry name" value="Crypto/Photolyase_N_sf"/>
</dbReference>
<evidence type="ECO:0000256" key="6">
    <source>
        <dbReference type="RuleBase" id="RU004182"/>
    </source>
</evidence>
<keyword evidence="6" id="KW-0157">Chromophore</keyword>
<keyword evidence="3 4" id="KW-0274">FAD</keyword>
<organism evidence="8 9">
    <name type="scientific">Massilia forsythiae</name>
    <dbReference type="NCBI Taxonomy" id="2728020"/>
    <lineage>
        <taxon>Bacteria</taxon>
        <taxon>Pseudomonadati</taxon>
        <taxon>Pseudomonadota</taxon>
        <taxon>Betaproteobacteria</taxon>
        <taxon>Burkholderiales</taxon>
        <taxon>Oxalobacteraceae</taxon>
        <taxon>Telluria group</taxon>
        <taxon>Massilia</taxon>
    </lineage>
</organism>
<evidence type="ECO:0000313" key="9">
    <source>
        <dbReference type="Proteomes" id="UP000502415"/>
    </source>
</evidence>
<feature type="binding site" evidence="4">
    <location>
        <position position="275"/>
    </location>
    <ligand>
        <name>FAD</name>
        <dbReference type="ChEBI" id="CHEBI:57692"/>
    </ligand>
</feature>
<dbReference type="GO" id="GO:0009416">
    <property type="term" value="P:response to light stimulus"/>
    <property type="evidence" value="ECO:0007669"/>
    <property type="project" value="TreeGrafter"/>
</dbReference>
<keyword evidence="2 4" id="KW-0285">Flavoprotein</keyword>
<dbReference type="EMBL" id="CP051685">
    <property type="protein sequence ID" value="QJE01543.1"/>
    <property type="molecule type" value="Genomic_DNA"/>
</dbReference>
<dbReference type="InterPro" id="IPR036134">
    <property type="entry name" value="Crypto/Photolyase_FAD-like_sf"/>
</dbReference>
<proteinExistence type="inferred from homology"/>
<feature type="site" description="Electron transfer via tryptophanyl radical" evidence="5">
    <location>
        <position position="365"/>
    </location>
</feature>
<accession>A0A7Z2ZTF7</accession>
<gene>
    <name evidence="8" type="ORF">HH212_17155</name>
</gene>
<dbReference type="InterPro" id="IPR002081">
    <property type="entry name" value="Cryptochrome/DNA_photolyase_1"/>
</dbReference>
<dbReference type="SUPFAM" id="SSF52425">
    <property type="entry name" value="Cryptochrome/photolyase, N-terminal domain"/>
    <property type="match status" value="1"/>
</dbReference>
<dbReference type="PROSITE" id="PS51645">
    <property type="entry name" value="PHR_CRY_ALPHA_BETA"/>
    <property type="match status" value="1"/>
</dbReference>
<dbReference type="PANTHER" id="PTHR11455">
    <property type="entry name" value="CRYPTOCHROME"/>
    <property type="match status" value="1"/>
</dbReference>
<dbReference type="InterPro" id="IPR014729">
    <property type="entry name" value="Rossmann-like_a/b/a_fold"/>
</dbReference>
<dbReference type="Proteomes" id="UP000502415">
    <property type="component" value="Chromosome"/>
</dbReference>
<keyword evidence="9" id="KW-1185">Reference proteome</keyword>
<feature type="site" description="Electron transfer via tryptophanyl radical" evidence="5">
    <location>
        <position position="309"/>
    </location>
</feature>
<evidence type="ECO:0000256" key="1">
    <source>
        <dbReference type="ARBA" id="ARBA00001932"/>
    </source>
</evidence>
<dbReference type="Pfam" id="PF00875">
    <property type="entry name" value="DNA_photolyase"/>
    <property type="match status" value="1"/>
</dbReference>
<feature type="domain" description="Photolyase/cryptochrome alpha/beta" evidence="7">
    <location>
        <begin position="4"/>
        <end position="133"/>
    </location>
</feature>